<dbReference type="GO" id="GO:0005634">
    <property type="term" value="C:nucleus"/>
    <property type="evidence" value="ECO:0007669"/>
    <property type="project" value="UniProtKB-SubCell"/>
</dbReference>
<proteinExistence type="evidence at transcript level"/>
<evidence type="ECO:0000313" key="10">
    <source>
        <dbReference type="EMBL" id="SVE73156.1"/>
    </source>
</evidence>
<dbReference type="SUPFAM" id="SSF53335">
    <property type="entry name" value="S-adenosyl-L-methionine-dependent methyltransferases"/>
    <property type="match status" value="1"/>
</dbReference>
<keyword evidence="6" id="KW-0808">Transferase</keyword>
<dbReference type="GO" id="GO:0005737">
    <property type="term" value="C:cytoplasm"/>
    <property type="evidence" value="ECO:0007669"/>
    <property type="project" value="UniProtKB-SubCell"/>
</dbReference>
<dbReference type="PANTHER" id="PTHR14614:SF39">
    <property type="entry name" value="HISTIDINE PROTEIN METHYLTRANSFERASE 1 HOMOLOG"/>
    <property type="match status" value="1"/>
</dbReference>
<accession>A0A4Y7LXP8</accession>
<dbReference type="PANTHER" id="PTHR14614">
    <property type="entry name" value="HEPATOCELLULAR CARCINOMA-ASSOCIATED ANTIGEN"/>
    <property type="match status" value="1"/>
</dbReference>
<gene>
    <name evidence="10" type="primary">EOG090X0C09</name>
</gene>
<evidence type="ECO:0000256" key="6">
    <source>
        <dbReference type="ARBA" id="ARBA00022679"/>
    </source>
</evidence>
<organism evidence="10">
    <name type="scientific">Ceriodaphnia reticulata</name>
    <dbReference type="NCBI Taxonomy" id="302197"/>
    <lineage>
        <taxon>Eukaryota</taxon>
        <taxon>Metazoa</taxon>
        <taxon>Ecdysozoa</taxon>
        <taxon>Arthropoda</taxon>
        <taxon>Crustacea</taxon>
        <taxon>Branchiopoda</taxon>
        <taxon>Diplostraca</taxon>
        <taxon>Cladocera</taxon>
        <taxon>Anomopoda</taxon>
        <taxon>Daphniidae</taxon>
        <taxon>Ceriodaphnia</taxon>
    </lineage>
</organism>
<dbReference type="InterPro" id="IPR019410">
    <property type="entry name" value="Methyltransf_16"/>
</dbReference>
<evidence type="ECO:0000256" key="3">
    <source>
        <dbReference type="ARBA" id="ARBA00012533"/>
    </source>
</evidence>
<sequence>MFKFNFPYNGDQIETEGREIEMSSYHRESVQQYRDNCCPTTTVGEFHLLDFKHIEKLVTSQQSGKFESLNSVLQMNSDLLTGVYEGGLKIWECTLDLLEYFEKENIKFQGLNVLDLGCGAGLLGIYALSRGASSVHFQDYNAEVLDLVTIPNVILNGNPEMTGKTRFFAGDWGSLAQMLKNYDIVLTSETIYNPENYSKLLKVFQETTKKSGVIYVAAKHHYFGVGGSLFEFEKLLRQNERWETSICFCSNEGVKREILKVFHNK</sequence>
<keyword evidence="7" id="KW-0949">S-adenosyl-L-methionine</keyword>
<comment type="similarity">
    <text evidence="9">Belongs to the methyltransferase superfamily. METTL18 family.</text>
</comment>
<dbReference type="Pfam" id="PF10294">
    <property type="entry name" value="Methyltransf_16"/>
    <property type="match status" value="1"/>
</dbReference>
<dbReference type="AlphaFoldDB" id="A0A4Y7LXP8"/>
<dbReference type="GO" id="GO:0018064">
    <property type="term" value="F:protein-L-histidine N-tele-methyltransferase activity"/>
    <property type="evidence" value="ECO:0007669"/>
    <property type="project" value="UniProtKB-EC"/>
</dbReference>
<comment type="subcellular location">
    <subcellularLocation>
        <location evidence="2">Cytoplasm</location>
    </subcellularLocation>
    <subcellularLocation>
        <location evidence="1">Nucleus</location>
    </subcellularLocation>
</comment>
<dbReference type="CDD" id="cd02440">
    <property type="entry name" value="AdoMet_MTases"/>
    <property type="match status" value="1"/>
</dbReference>
<dbReference type="EMBL" id="LR003537">
    <property type="protein sequence ID" value="SVE73156.1"/>
    <property type="molecule type" value="mRNA"/>
</dbReference>
<evidence type="ECO:0000256" key="1">
    <source>
        <dbReference type="ARBA" id="ARBA00004123"/>
    </source>
</evidence>
<keyword evidence="5" id="KW-0489">Methyltransferase</keyword>
<reference evidence="10" key="1">
    <citation type="submission" date="2018-08" db="EMBL/GenBank/DDBJ databases">
        <authorList>
            <person name="Cornetti L."/>
        </authorList>
    </citation>
    <scope>NUCLEOTIDE SEQUENCE</scope>
    <source>
        <strain evidence="10">OM-SAIQ-clone2</strain>
    </source>
</reference>
<evidence type="ECO:0000256" key="7">
    <source>
        <dbReference type="ARBA" id="ARBA00022691"/>
    </source>
</evidence>
<dbReference type="GO" id="GO:0032259">
    <property type="term" value="P:methylation"/>
    <property type="evidence" value="ECO:0007669"/>
    <property type="project" value="UniProtKB-KW"/>
</dbReference>
<keyword evidence="4" id="KW-0963">Cytoplasm</keyword>
<name>A0A4Y7LXP8_9CRUS</name>
<protein>
    <recommendedName>
        <fullName evidence="3">protein-histidine N-methyltransferase</fullName>
        <ecNumber evidence="3">2.1.1.85</ecNumber>
    </recommendedName>
</protein>
<dbReference type="EC" id="2.1.1.85" evidence="3"/>
<evidence type="ECO:0000256" key="2">
    <source>
        <dbReference type="ARBA" id="ARBA00004496"/>
    </source>
</evidence>
<dbReference type="InterPro" id="IPR029063">
    <property type="entry name" value="SAM-dependent_MTases_sf"/>
</dbReference>
<dbReference type="Gene3D" id="3.40.50.150">
    <property type="entry name" value="Vaccinia Virus protein VP39"/>
    <property type="match status" value="1"/>
</dbReference>
<keyword evidence="8" id="KW-0539">Nucleus</keyword>
<evidence type="ECO:0000256" key="5">
    <source>
        <dbReference type="ARBA" id="ARBA00022603"/>
    </source>
</evidence>
<evidence type="ECO:0000256" key="4">
    <source>
        <dbReference type="ARBA" id="ARBA00022490"/>
    </source>
</evidence>
<evidence type="ECO:0000256" key="8">
    <source>
        <dbReference type="ARBA" id="ARBA00023242"/>
    </source>
</evidence>
<evidence type="ECO:0000256" key="9">
    <source>
        <dbReference type="ARBA" id="ARBA00038126"/>
    </source>
</evidence>